<evidence type="ECO:0000313" key="1">
    <source>
        <dbReference type="EMBL" id="MDQ7251634.1"/>
    </source>
</evidence>
<comment type="caution">
    <text evidence="1">The sequence shown here is derived from an EMBL/GenBank/DDBJ whole genome shotgun (WGS) entry which is preliminary data.</text>
</comment>
<reference evidence="2" key="1">
    <citation type="submission" date="2023-08" db="EMBL/GenBank/DDBJ databases">
        <title>Rhodospirillaceae gen. nov., a novel taxon isolated from the Yangtze River Yuezi River estuary sludge.</title>
        <authorList>
            <person name="Ruan L."/>
        </authorList>
    </citation>
    <scope>NUCLEOTIDE SEQUENCE [LARGE SCALE GENOMIC DNA]</scope>
    <source>
        <strain evidence="2">R-7</strain>
    </source>
</reference>
<name>A0ABU0YV76_9PROT</name>
<organism evidence="1 2">
    <name type="scientific">Dongia sedimenti</name>
    <dbReference type="NCBI Taxonomy" id="3064282"/>
    <lineage>
        <taxon>Bacteria</taxon>
        <taxon>Pseudomonadati</taxon>
        <taxon>Pseudomonadota</taxon>
        <taxon>Alphaproteobacteria</taxon>
        <taxon>Rhodospirillales</taxon>
        <taxon>Dongiaceae</taxon>
        <taxon>Dongia</taxon>
    </lineage>
</organism>
<keyword evidence="2" id="KW-1185">Reference proteome</keyword>
<evidence type="ECO:0000313" key="2">
    <source>
        <dbReference type="Proteomes" id="UP001230156"/>
    </source>
</evidence>
<accession>A0ABU0YV76</accession>
<sequence>MRRFTEAVPGRVYYTLSDKTCIELLADLKAALEPGADVVVIRADDYAYSGKAPFATAIRQIGETA</sequence>
<dbReference type="EMBL" id="JAUYVI010000015">
    <property type="protein sequence ID" value="MDQ7251634.1"/>
    <property type="molecule type" value="Genomic_DNA"/>
</dbReference>
<protein>
    <submittedName>
        <fullName evidence="1">Uncharacterized protein</fullName>
    </submittedName>
</protein>
<gene>
    <name evidence="1" type="ORF">Q8A70_28360</name>
</gene>
<dbReference type="RefSeq" id="WP_379962185.1">
    <property type="nucleotide sequence ID" value="NZ_JAUYVI010000015.1"/>
</dbReference>
<dbReference type="Proteomes" id="UP001230156">
    <property type="component" value="Unassembled WGS sequence"/>
</dbReference>
<proteinExistence type="predicted"/>